<dbReference type="AlphaFoldDB" id="A0A381FP21"/>
<evidence type="ECO:0000313" key="1">
    <source>
        <dbReference type="EMBL" id="SUX48316.1"/>
    </source>
</evidence>
<proteinExistence type="predicted"/>
<accession>A0A381FP21</accession>
<name>A0A381FP21_9FLAO</name>
<evidence type="ECO:0008006" key="3">
    <source>
        <dbReference type="Google" id="ProtNLM"/>
    </source>
</evidence>
<dbReference type="EMBL" id="UFVR01000004">
    <property type="protein sequence ID" value="SUX48316.1"/>
    <property type="molecule type" value="Genomic_DNA"/>
</dbReference>
<dbReference type="Proteomes" id="UP000254282">
    <property type="component" value="Unassembled WGS sequence"/>
</dbReference>
<evidence type="ECO:0000313" key="2">
    <source>
        <dbReference type="Proteomes" id="UP000254282"/>
    </source>
</evidence>
<sequence>MRFFLRQNDKLGLYLLPEITLYNPMITKIDLRESLQIANSETTTETEVFQNETLRPILKLQNDLYLSMFTNYALRQKADFGSLSVSKKQIFIEQSVQKDAVLKNTFIGMTIGMFTLEEMEVYQSDSKVFNKRIITMLIERLKSQTEKK</sequence>
<protein>
    <recommendedName>
        <fullName evidence="3">Glyoxalase</fullName>
    </recommendedName>
</protein>
<organism evidence="1 2">
    <name type="scientific">Chryseobacterium indoltheticum</name>
    <dbReference type="NCBI Taxonomy" id="254"/>
    <lineage>
        <taxon>Bacteria</taxon>
        <taxon>Pseudomonadati</taxon>
        <taxon>Bacteroidota</taxon>
        <taxon>Flavobacteriia</taxon>
        <taxon>Flavobacteriales</taxon>
        <taxon>Weeksellaceae</taxon>
        <taxon>Chryseobacterium group</taxon>
        <taxon>Chryseobacterium</taxon>
    </lineage>
</organism>
<dbReference type="STRING" id="254.SAMN05421682_11816"/>
<gene>
    <name evidence="1" type="ORF">NCTC13532_03923</name>
</gene>
<reference evidence="1 2" key="1">
    <citation type="submission" date="2018-06" db="EMBL/GenBank/DDBJ databases">
        <authorList>
            <consortium name="Pathogen Informatics"/>
            <person name="Doyle S."/>
        </authorList>
    </citation>
    <scope>NUCLEOTIDE SEQUENCE [LARGE SCALE GENOMIC DNA]</scope>
    <source>
        <strain evidence="1 2">NCTC13532</strain>
    </source>
</reference>